<evidence type="ECO:0000313" key="3">
    <source>
        <dbReference type="EMBL" id="EFX81155.1"/>
    </source>
</evidence>
<dbReference type="HOGENOM" id="CLU_555832_0_0_1"/>
<dbReference type="KEGG" id="dpx:DAPPUDRAFT_317883"/>
<dbReference type="PhylomeDB" id="E9GH88"/>
<dbReference type="EMBL" id="GL732544">
    <property type="protein sequence ID" value="EFX81155.1"/>
    <property type="molecule type" value="Genomic_DNA"/>
</dbReference>
<protein>
    <recommendedName>
        <fullName evidence="2">C2H2-type domain-containing protein</fullName>
    </recommendedName>
</protein>
<evidence type="ECO:0000256" key="1">
    <source>
        <dbReference type="SAM" id="MobiDB-lite"/>
    </source>
</evidence>
<dbReference type="SMART" id="SM00355">
    <property type="entry name" value="ZnF_C2H2"/>
    <property type="match status" value="2"/>
</dbReference>
<evidence type="ECO:0000313" key="4">
    <source>
        <dbReference type="Proteomes" id="UP000000305"/>
    </source>
</evidence>
<sequence length="491" mass="54777">MNNPNIKELNDLLFKKWKECSDEIKEFCFSKSLQLSTSNKNRQQLFVEKICSFKLEIMDITINFPSVEIDGVANCFHFAETKYLEAKFICRQPGCSVEFKHSSSQYDHERNVHRTISYSCVKCVMYAENQKTINNHNVRCHGALASISNQRVFEHVAPLEENEQNGDAADSLIQHVSVSMYKANDDSRASSSFTTNKESIGRKTIGIDPPIPIVDNHPALINFCNVPVKLSSKELVAAAIDVTDVQWFVLDISALDHVLIALHGDMNKLLSFINAQSDHQFTESDIMGANGVFLGSLEKRYTNLIPAMENTSKKYPGKVHVCVTLPYRNTSASMIPNPQAVSFKSASALPSSSTSNSSNGNLSPTETQSGFTASRQTEIVTKPKTPISVLRLLSVSKDVTFPMLADFVSQCGPLIHIQTEVSERTKTKTTFVELAVKPSVAQEFVNKWNGKCRLNNTNFVMLTTHFPTIHKKTDKAKEDMIAYRASKMNGN</sequence>
<keyword evidence="4" id="KW-1185">Reference proteome</keyword>
<dbReference type="Proteomes" id="UP000000305">
    <property type="component" value="Unassembled WGS sequence"/>
</dbReference>
<feature type="compositionally biased region" description="Polar residues" evidence="1">
    <location>
        <begin position="366"/>
        <end position="377"/>
    </location>
</feature>
<evidence type="ECO:0000259" key="2">
    <source>
        <dbReference type="PROSITE" id="PS00028"/>
    </source>
</evidence>
<name>E9GH88_DAPPU</name>
<proteinExistence type="predicted"/>
<feature type="compositionally biased region" description="Low complexity" evidence="1">
    <location>
        <begin position="346"/>
        <end position="365"/>
    </location>
</feature>
<feature type="domain" description="C2H2-type" evidence="2">
    <location>
        <begin position="90"/>
        <end position="113"/>
    </location>
</feature>
<organism evidence="3 4">
    <name type="scientific">Daphnia pulex</name>
    <name type="common">Water flea</name>
    <dbReference type="NCBI Taxonomy" id="6669"/>
    <lineage>
        <taxon>Eukaryota</taxon>
        <taxon>Metazoa</taxon>
        <taxon>Ecdysozoa</taxon>
        <taxon>Arthropoda</taxon>
        <taxon>Crustacea</taxon>
        <taxon>Branchiopoda</taxon>
        <taxon>Diplostraca</taxon>
        <taxon>Cladocera</taxon>
        <taxon>Anomopoda</taxon>
        <taxon>Daphniidae</taxon>
        <taxon>Daphnia</taxon>
    </lineage>
</organism>
<dbReference type="PROSITE" id="PS00028">
    <property type="entry name" value="ZINC_FINGER_C2H2_1"/>
    <property type="match status" value="1"/>
</dbReference>
<feature type="region of interest" description="Disordered" evidence="1">
    <location>
        <begin position="346"/>
        <end position="377"/>
    </location>
</feature>
<dbReference type="InterPro" id="IPR013087">
    <property type="entry name" value="Znf_C2H2_type"/>
</dbReference>
<reference evidence="3 4" key="1">
    <citation type="journal article" date="2011" name="Science">
        <title>The ecoresponsive genome of Daphnia pulex.</title>
        <authorList>
            <person name="Colbourne J.K."/>
            <person name="Pfrender M.E."/>
            <person name="Gilbert D."/>
            <person name="Thomas W.K."/>
            <person name="Tucker A."/>
            <person name="Oakley T.H."/>
            <person name="Tokishita S."/>
            <person name="Aerts A."/>
            <person name="Arnold G.J."/>
            <person name="Basu M.K."/>
            <person name="Bauer D.J."/>
            <person name="Caceres C.E."/>
            <person name="Carmel L."/>
            <person name="Casola C."/>
            <person name="Choi J.H."/>
            <person name="Detter J.C."/>
            <person name="Dong Q."/>
            <person name="Dusheyko S."/>
            <person name="Eads B.D."/>
            <person name="Frohlich T."/>
            <person name="Geiler-Samerotte K.A."/>
            <person name="Gerlach D."/>
            <person name="Hatcher P."/>
            <person name="Jogdeo S."/>
            <person name="Krijgsveld J."/>
            <person name="Kriventseva E.V."/>
            <person name="Kultz D."/>
            <person name="Laforsch C."/>
            <person name="Lindquist E."/>
            <person name="Lopez J."/>
            <person name="Manak J.R."/>
            <person name="Muller J."/>
            <person name="Pangilinan J."/>
            <person name="Patwardhan R.P."/>
            <person name="Pitluck S."/>
            <person name="Pritham E.J."/>
            <person name="Rechtsteiner A."/>
            <person name="Rho M."/>
            <person name="Rogozin I.B."/>
            <person name="Sakarya O."/>
            <person name="Salamov A."/>
            <person name="Schaack S."/>
            <person name="Shapiro H."/>
            <person name="Shiga Y."/>
            <person name="Skalitzky C."/>
            <person name="Smith Z."/>
            <person name="Souvorov A."/>
            <person name="Sung W."/>
            <person name="Tang Z."/>
            <person name="Tsuchiya D."/>
            <person name="Tu H."/>
            <person name="Vos H."/>
            <person name="Wang M."/>
            <person name="Wolf Y.I."/>
            <person name="Yamagata H."/>
            <person name="Yamada T."/>
            <person name="Ye Y."/>
            <person name="Shaw J.R."/>
            <person name="Andrews J."/>
            <person name="Crease T.J."/>
            <person name="Tang H."/>
            <person name="Lucas S.M."/>
            <person name="Robertson H.M."/>
            <person name="Bork P."/>
            <person name="Koonin E.V."/>
            <person name="Zdobnov E.M."/>
            <person name="Grigoriev I.V."/>
            <person name="Lynch M."/>
            <person name="Boore J.L."/>
        </authorList>
    </citation>
    <scope>NUCLEOTIDE SEQUENCE [LARGE SCALE GENOMIC DNA]</scope>
</reference>
<accession>E9GH88</accession>
<gene>
    <name evidence="3" type="ORF">DAPPUDRAFT_317883</name>
</gene>
<dbReference type="AlphaFoldDB" id="E9GH88"/>
<dbReference type="InParanoid" id="E9GH88"/>